<dbReference type="PANTHER" id="PTHR41913:SF1">
    <property type="entry name" value="DUF1684 DOMAIN-CONTAINING PROTEIN"/>
    <property type="match status" value="1"/>
</dbReference>
<proteinExistence type="predicted"/>
<dbReference type="PANTHER" id="PTHR41913">
    <property type="entry name" value="DUF1684 DOMAIN-CONTAINING PROTEIN"/>
    <property type="match status" value="1"/>
</dbReference>
<evidence type="ECO:0000313" key="3">
    <source>
        <dbReference type="EMBL" id="RFF41037.1"/>
    </source>
</evidence>
<dbReference type="Pfam" id="PF07920">
    <property type="entry name" value="DUF1684"/>
    <property type="match status" value="1"/>
</dbReference>
<dbReference type="GeneID" id="97211133"/>
<feature type="signal peptide" evidence="1">
    <location>
        <begin position="1"/>
        <end position="28"/>
    </location>
</feature>
<evidence type="ECO:0000313" key="4">
    <source>
        <dbReference type="Proteomes" id="UP000259570"/>
    </source>
</evidence>
<name>A0A3E1KPD5_9XANT</name>
<dbReference type="Proteomes" id="UP001167357">
    <property type="component" value="Unassembled WGS sequence"/>
</dbReference>
<dbReference type="OrthoDB" id="5493262at2"/>
<dbReference type="STRING" id="1843581.A7D16_05320"/>
<evidence type="ECO:0000313" key="2">
    <source>
        <dbReference type="EMBL" id="MCL1550397.1"/>
    </source>
</evidence>
<reference evidence="3 4" key="1">
    <citation type="submission" date="2018-08" db="EMBL/GenBank/DDBJ databases">
        <title>Genome sequencing of X. nasturtii WHRI 8984.</title>
        <authorList>
            <person name="Studholme D.J."/>
            <person name="Mchugh J."/>
            <person name="Vicente J."/>
        </authorList>
    </citation>
    <scope>NUCLEOTIDE SEQUENCE [LARGE SCALE GENOMIC DNA]</scope>
    <source>
        <strain evidence="3 4">WHRI 8984</strain>
    </source>
</reference>
<dbReference type="AlphaFoldDB" id="A0A3E1KPD5"/>
<dbReference type="InterPro" id="IPR012467">
    <property type="entry name" value="DUF1684"/>
</dbReference>
<keyword evidence="1" id="KW-0732">Signal</keyword>
<gene>
    <name evidence="3" type="ORF">DZD52_05425</name>
    <name evidence="2" type="ORF">M3O51_03450</name>
</gene>
<sequence>MRLQFRVGALCVAVGLMVACSARSTADANDAPAARGRNVVQHDAYRIALERARAERLKQLRAPDGWLSYTGSGRVRAGQYRVGSDPRSDIVLPAGPAQLGLLTLDAAGQVRFRADAAASVALDGRRIDEVRLEPERSGQRGDRLDVDGRQFYLVQTGTLYGWRFRDPSAPALTQFAGLDYFPTDPQWRIQAQWQPYAAPRVTTLLTSIGTPLTVDVPGEAVFSRNGHEYRLQPLLQEDGQGLFFLFADRTSGKESYGGARYLYTALPRDGRVLLDFNLAENPPCALTPHVVCPIASPENRLDVAVNAGEKTYRAAER</sequence>
<dbReference type="Proteomes" id="UP000259570">
    <property type="component" value="Unassembled WGS sequence"/>
</dbReference>
<dbReference type="RefSeq" id="WP_064634800.1">
    <property type="nucleotide sequence ID" value="NZ_CP142004.2"/>
</dbReference>
<dbReference type="PROSITE" id="PS51257">
    <property type="entry name" value="PROKAR_LIPOPROTEIN"/>
    <property type="match status" value="1"/>
</dbReference>
<comment type="caution">
    <text evidence="3">The sequence shown here is derived from an EMBL/GenBank/DDBJ whole genome shotgun (WGS) entry which is preliminary data.</text>
</comment>
<feature type="chain" id="PRO_5017619602" evidence="1">
    <location>
        <begin position="29"/>
        <end position="317"/>
    </location>
</feature>
<dbReference type="EMBL" id="JAMBED010000004">
    <property type="protein sequence ID" value="MCL1550397.1"/>
    <property type="molecule type" value="Genomic_DNA"/>
</dbReference>
<evidence type="ECO:0000256" key="1">
    <source>
        <dbReference type="SAM" id="SignalP"/>
    </source>
</evidence>
<organism evidence="3 4">
    <name type="scientific">Xanthomonas nasturtii</name>
    <dbReference type="NCBI Taxonomy" id="1843581"/>
    <lineage>
        <taxon>Bacteria</taxon>
        <taxon>Pseudomonadati</taxon>
        <taxon>Pseudomonadota</taxon>
        <taxon>Gammaproteobacteria</taxon>
        <taxon>Lysobacterales</taxon>
        <taxon>Lysobacteraceae</taxon>
        <taxon>Xanthomonas</taxon>
    </lineage>
</organism>
<reference evidence="2" key="2">
    <citation type="submission" date="2022-04" db="EMBL/GenBank/DDBJ databases">
        <title>Genomic comparison of 19 strains of Xanthomonas nasturtii, a newly emerging watercress pathogen.</title>
        <authorList>
            <person name="Harrison J."/>
            <person name="Greer S."/>
            <person name="Hussain R."/>
            <person name="Lascelles D."/>
            <person name="Roberts M."/>
            <person name="Carter B."/>
            <person name="Bryning A."/>
            <person name="Carroll S."/>
            <person name="Aspin A."/>
            <person name="Cruz L."/>
            <person name="Cruz J."/>
            <person name="Grant M."/>
            <person name="Vicente J."/>
            <person name="Studholme D.J."/>
        </authorList>
    </citation>
    <scope>NUCLEOTIDE SEQUENCE</scope>
    <source>
        <strain evidence="2">10016B</strain>
    </source>
</reference>
<dbReference type="EMBL" id="QUZM01000007">
    <property type="protein sequence ID" value="RFF41037.1"/>
    <property type="molecule type" value="Genomic_DNA"/>
</dbReference>
<evidence type="ECO:0000313" key="5">
    <source>
        <dbReference type="Proteomes" id="UP001167357"/>
    </source>
</evidence>
<keyword evidence="5" id="KW-1185">Reference proteome</keyword>
<protein>
    <submittedName>
        <fullName evidence="3">DUF1684 domain-containing protein</fullName>
    </submittedName>
</protein>
<accession>A0A3E1KPD5</accession>